<feature type="compositionally biased region" description="Low complexity" evidence="6">
    <location>
        <begin position="287"/>
        <end position="302"/>
    </location>
</feature>
<keyword evidence="9" id="KW-1185">Reference proteome</keyword>
<dbReference type="AlphaFoldDB" id="A0A9P5SNT0"/>
<protein>
    <recommendedName>
        <fullName evidence="7">BHLH domain-containing protein</fullName>
    </recommendedName>
</protein>
<dbReference type="GO" id="GO:0000981">
    <property type="term" value="F:DNA-binding transcription factor activity, RNA polymerase II-specific"/>
    <property type="evidence" value="ECO:0007669"/>
    <property type="project" value="TreeGrafter"/>
</dbReference>
<keyword evidence="3" id="KW-0238">DNA-binding</keyword>
<dbReference type="EMBL" id="JAAAUY010000157">
    <property type="protein sequence ID" value="KAF9334274.1"/>
    <property type="molecule type" value="Genomic_DNA"/>
</dbReference>
<keyword evidence="2" id="KW-0805">Transcription regulation</keyword>
<feature type="compositionally biased region" description="Polar residues" evidence="6">
    <location>
        <begin position="135"/>
        <end position="162"/>
    </location>
</feature>
<evidence type="ECO:0000256" key="5">
    <source>
        <dbReference type="ARBA" id="ARBA00023242"/>
    </source>
</evidence>
<evidence type="ECO:0000313" key="8">
    <source>
        <dbReference type="EMBL" id="KAF9334274.1"/>
    </source>
</evidence>
<evidence type="ECO:0000256" key="6">
    <source>
        <dbReference type="SAM" id="MobiDB-lite"/>
    </source>
</evidence>
<feature type="region of interest" description="Disordered" evidence="6">
    <location>
        <begin position="233"/>
        <end position="258"/>
    </location>
</feature>
<dbReference type="InterPro" id="IPR036638">
    <property type="entry name" value="HLH_DNA-bd_sf"/>
</dbReference>
<feature type="compositionally biased region" description="Pro residues" evidence="6">
    <location>
        <begin position="365"/>
        <end position="378"/>
    </location>
</feature>
<dbReference type="Proteomes" id="UP000696485">
    <property type="component" value="Unassembled WGS sequence"/>
</dbReference>
<proteinExistence type="predicted"/>
<evidence type="ECO:0000256" key="2">
    <source>
        <dbReference type="ARBA" id="ARBA00023015"/>
    </source>
</evidence>
<dbReference type="InterPro" id="IPR011598">
    <property type="entry name" value="bHLH_dom"/>
</dbReference>
<feature type="compositionally biased region" description="Low complexity" evidence="6">
    <location>
        <begin position="245"/>
        <end position="255"/>
    </location>
</feature>
<evidence type="ECO:0000259" key="7">
    <source>
        <dbReference type="PROSITE" id="PS50888"/>
    </source>
</evidence>
<feature type="compositionally biased region" description="Low complexity" evidence="6">
    <location>
        <begin position="163"/>
        <end position="172"/>
    </location>
</feature>
<dbReference type="SUPFAM" id="SSF47459">
    <property type="entry name" value="HLH, helix-loop-helix DNA-binding domain"/>
    <property type="match status" value="1"/>
</dbReference>
<dbReference type="GO" id="GO:0005634">
    <property type="term" value="C:nucleus"/>
    <property type="evidence" value="ECO:0007669"/>
    <property type="project" value="UniProtKB-SubCell"/>
</dbReference>
<sequence length="479" mass="52684">MHSTHSTFVPNLDLNPPASWSKPASALGLSNPLSHLPQSQQMQKLQEQIQHHRQLQRSAQSSGKSKRSQNIKSPSNGATTNSSESSNNRPIANVQHINITNNDDDSNMSEDDRHSDNEAMAGHHTSASAMDIRRTNQNHNRSMSQPQLTHGFNIQGFNSFNQGSLSPSSPGSLMLENNNSFTASMLTPGLLTQGHSGNMGYTGEAYRNNNDGNLSIGGVESSLATLSVISSSLSSMPGGGPLRRSASGYSSSSSSFQPQSLPVIYQNQVAGSVGGATQSSMFNAFSRQNQQQSPYQQPASVPTLSTSLPAHSNFQQYHQQSQESYQQQQQQQQQQFHPPPPSSINSKNEDEDSRRRSRSKSLTVVPPPRTIPPRPPQTSAPRKYHGRQARKVPITNVVKEVVTPTRRMAHILSEQKRREKINGGFDELKSVIPECAQNTDSKATILRKAVDYILLLEDELRKYVDHDGEEGSEDLERQD</sequence>
<evidence type="ECO:0000313" key="9">
    <source>
        <dbReference type="Proteomes" id="UP000696485"/>
    </source>
</evidence>
<gene>
    <name evidence="8" type="ORF">BG006_002434</name>
</gene>
<feature type="compositionally biased region" description="Polar residues" evidence="6">
    <location>
        <begin position="70"/>
        <end position="100"/>
    </location>
</feature>
<feature type="compositionally biased region" description="Polar residues" evidence="6">
    <location>
        <begin position="31"/>
        <end position="48"/>
    </location>
</feature>
<organism evidence="8 9">
    <name type="scientific">Podila minutissima</name>
    <dbReference type="NCBI Taxonomy" id="64525"/>
    <lineage>
        <taxon>Eukaryota</taxon>
        <taxon>Fungi</taxon>
        <taxon>Fungi incertae sedis</taxon>
        <taxon>Mucoromycota</taxon>
        <taxon>Mortierellomycotina</taxon>
        <taxon>Mortierellomycetes</taxon>
        <taxon>Mortierellales</taxon>
        <taxon>Mortierellaceae</taxon>
        <taxon>Podila</taxon>
    </lineage>
</organism>
<evidence type="ECO:0000256" key="1">
    <source>
        <dbReference type="ARBA" id="ARBA00004123"/>
    </source>
</evidence>
<dbReference type="Pfam" id="PF00010">
    <property type="entry name" value="HLH"/>
    <property type="match status" value="1"/>
</dbReference>
<dbReference type="SMART" id="SM00353">
    <property type="entry name" value="HLH"/>
    <property type="match status" value="1"/>
</dbReference>
<feature type="compositionally biased region" description="Polar residues" evidence="6">
    <location>
        <begin position="303"/>
        <end position="313"/>
    </location>
</feature>
<dbReference type="GO" id="GO:0000978">
    <property type="term" value="F:RNA polymerase II cis-regulatory region sequence-specific DNA binding"/>
    <property type="evidence" value="ECO:0007669"/>
    <property type="project" value="TreeGrafter"/>
</dbReference>
<accession>A0A9P5SNT0</accession>
<feature type="region of interest" description="Disordered" evidence="6">
    <location>
        <begin position="287"/>
        <end position="391"/>
    </location>
</feature>
<dbReference type="GO" id="GO:0046983">
    <property type="term" value="F:protein dimerization activity"/>
    <property type="evidence" value="ECO:0007669"/>
    <property type="project" value="InterPro"/>
</dbReference>
<dbReference type="Gene3D" id="4.10.280.10">
    <property type="entry name" value="Helix-loop-helix DNA-binding domain"/>
    <property type="match status" value="1"/>
</dbReference>
<feature type="region of interest" description="Disordered" evidence="6">
    <location>
        <begin position="23"/>
        <end position="172"/>
    </location>
</feature>
<dbReference type="PANTHER" id="PTHR15741:SF27">
    <property type="entry name" value="TRANSCRIPTION FACTOR AP-4"/>
    <property type="match status" value="1"/>
</dbReference>
<dbReference type="InterPro" id="IPR052207">
    <property type="entry name" value="Max-like/E-box_TFs"/>
</dbReference>
<dbReference type="PANTHER" id="PTHR15741">
    <property type="entry name" value="BASIC HELIX-LOOP-HELIX ZIP TRANSCRIPTION FACTOR"/>
    <property type="match status" value="1"/>
</dbReference>
<evidence type="ECO:0000256" key="3">
    <source>
        <dbReference type="ARBA" id="ARBA00023125"/>
    </source>
</evidence>
<comment type="subcellular location">
    <subcellularLocation>
        <location evidence="1">Nucleus</location>
    </subcellularLocation>
</comment>
<keyword evidence="4" id="KW-0804">Transcription</keyword>
<feature type="domain" description="BHLH" evidence="7">
    <location>
        <begin position="405"/>
        <end position="456"/>
    </location>
</feature>
<dbReference type="PROSITE" id="PS50888">
    <property type="entry name" value="BHLH"/>
    <property type="match status" value="1"/>
</dbReference>
<reference evidence="8" key="1">
    <citation type="journal article" date="2020" name="Fungal Divers.">
        <title>Resolving the Mortierellaceae phylogeny through synthesis of multi-gene phylogenetics and phylogenomics.</title>
        <authorList>
            <person name="Vandepol N."/>
            <person name="Liber J."/>
            <person name="Desiro A."/>
            <person name="Na H."/>
            <person name="Kennedy M."/>
            <person name="Barry K."/>
            <person name="Grigoriev I.V."/>
            <person name="Miller A.N."/>
            <person name="O'Donnell K."/>
            <person name="Stajich J.E."/>
            <person name="Bonito G."/>
        </authorList>
    </citation>
    <scope>NUCLEOTIDE SEQUENCE</scope>
    <source>
        <strain evidence="8">NVP1</strain>
    </source>
</reference>
<comment type="caution">
    <text evidence="8">The sequence shown here is derived from an EMBL/GenBank/DDBJ whole genome shotgun (WGS) entry which is preliminary data.</text>
</comment>
<name>A0A9P5SNT0_9FUNG</name>
<feature type="compositionally biased region" description="Low complexity" evidence="6">
    <location>
        <begin position="314"/>
        <end position="336"/>
    </location>
</feature>
<evidence type="ECO:0000256" key="4">
    <source>
        <dbReference type="ARBA" id="ARBA00023163"/>
    </source>
</evidence>
<keyword evidence="5" id="KW-0539">Nucleus</keyword>